<dbReference type="InterPro" id="IPR051011">
    <property type="entry name" value="Metal_resp_trans_reg"/>
</dbReference>
<dbReference type="SUPFAM" id="SSF46785">
    <property type="entry name" value="Winged helix' DNA-binding domain"/>
    <property type="match status" value="1"/>
</dbReference>
<gene>
    <name evidence="5" type="primary">smtB_4</name>
    <name evidence="5" type="ORF">GALL_340550</name>
</gene>
<dbReference type="InterPro" id="IPR011991">
    <property type="entry name" value="ArsR-like_HTH"/>
</dbReference>
<dbReference type="PANTHER" id="PTHR43132:SF2">
    <property type="entry name" value="ARSENICAL RESISTANCE OPERON REPRESSOR ARSR-RELATED"/>
    <property type="match status" value="1"/>
</dbReference>
<dbReference type="CDD" id="cd00090">
    <property type="entry name" value="HTH_ARSR"/>
    <property type="match status" value="1"/>
</dbReference>
<dbReference type="PRINTS" id="PR00778">
    <property type="entry name" value="HTHARSR"/>
</dbReference>
<dbReference type="GO" id="GO:0003700">
    <property type="term" value="F:DNA-binding transcription factor activity"/>
    <property type="evidence" value="ECO:0007669"/>
    <property type="project" value="InterPro"/>
</dbReference>
<evidence type="ECO:0000313" key="5">
    <source>
        <dbReference type="EMBL" id="OIQ84140.1"/>
    </source>
</evidence>
<evidence type="ECO:0000259" key="4">
    <source>
        <dbReference type="PROSITE" id="PS50987"/>
    </source>
</evidence>
<evidence type="ECO:0000256" key="3">
    <source>
        <dbReference type="ARBA" id="ARBA00023163"/>
    </source>
</evidence>
<dbReference type="NCBIfam" id="NF033788">
    <property type="entry name" value="HTH_metalloreg"/>
    <property type="match status" value="1"/>
</dbReference>
<reference evidence="5" key="1">
    <citation type="submission" date="2016-10" db="EMBL/GenBank/DDBJ databases">
        <title>Sequence of Gallionella enrichment culture.</title>
        <authorList>
            <person name="Poehlein A."/>
            <person name="Muehling M."/>
            <person name="Daniel R."/>
        </authorList>
    </citation>
    <scope>NUCLEOTIDE SEQUENCE</scope>
</reference>
<sequence>MMARQEIFSHPVSMADRAPESDLLEAVFQEAAKLFAALACPTRLQIVCQLRQCEQTVHDLVDHIDSSQPNISGHLRLLRQAGIVRRKRTGRQVLYRLDSLLADALCGAVCITR</sequence>
<comment type="caution">
    <text evidence="5">The sequence shown here is derived from an EMBL/GenBank/DDBJ whole genome shotgun (WGS) entry which is preliminary data.</text>
</comment>
<dbReference type="InterPro" id="IPR036388">
    <property type="entry name" value="WH-like_DNA-bd_sf"/>
</dbReference>
<dbReference type="InterPro" id="IPR036390">
    <property type="entry name" value="WH_DNA-bd_sf"/>
</dbReference>
<proteinExistence type="predicted"/>
<keyword evidence="3" id="KW-0804">Transcription</keyword>
<name>A0A1J5QWG0_9ZZZZ</name>
<protein>
    <submittedName>
        <fullName evidence="5">HTH-type transcriptional repressor SmtB</fullName>
    </submittedName>
</protein>
<accession>A0A1J5QWG0</accession>
<feature type="domain" description="HTH arsR-type" evidence="4">
    <location>
        <begin position="23"/>
        <end position="113"/>
    </location>
</feature>
<dbReference type="Gene3D" id="1.10.10.10">
    <property type="entry name" value="Winged helix-like DNA-binding domain superfamily/Winged helix DNA-binding domain"/>
    <property type="match status" value="1"/>
</dbReference>
<dbReference type="InterPro" id="IPR001845">
    <property type="entry name" value="HTH_ArsR_DNA-bd_dom"/>
</dbReference>
<dbReference type="SMART" id="SM00418">
    <property type="entry name" value="HTH_ARSR"/>
    <property type="match status" value="1"/>
</dbReference>
<keyword evidence="1" id="KW-0805">Transcription regulation</keyword>
<keyword evidence="2" id="KW-0238">DNA-binding</keyword>
<dbReference type="PANTHER" id="PTHR43132">
    <property type="entry name" value="ARSENICAL RESISTANCE OPERON REPRESSOR ARSR-RELATED"/>
    <property type="match status" value="1"/>
</dbReference>
<dbReference type="GO" id="GO:0003677">
    <property type="term" value="F:DNA binding"/>
    <property type="evidence" value="ECO:0007669"/>
    <property type="project" value="UniProtKB-KW"/>
</dbReference>
<evidence type="ECO:0000256" key="2">
    <source>
        <dbReference type="ARBA" id="ARBA00023125"/>
    </source>
</evidence>
<dbReference type="Pfam" id="PF01022">
    <property type="entry name" value="HTH_5"/>
    <property type="match status" value="1"/>
</dbReference>
<organism evidence="5">
    <name type="scientific">mine drainage metagenome</name>
    <dbReference type="NCBI Taxonomy" id="410659"/>
    <lineage>
        <taxon>unclassified sequences</taxon>
        <taxon>metagenomes</taxon>
        <taxon>ecological metagenomes</taxon>
    </lineage>
</organism>
<evidence type="ECO:0000256" key="1">
    <source>
        <dbReference type="ARBA" id="ARBA00023015"/>
    </source>
</evidence>
<dbReference type="PROSITE" id="PS50987">
    <property type="entry name" value="HTH_ARSR_2"/>
    <property type="match status" value="1"/>
</dbReference>
<dbReference type="AlphaFoldDB" id="A0A1J5QWG0"/>
<dbReference type="EMBL" id="MLJW01000643">
    <property type="protein sequence ID" value="OIQ84140.1"/>
    <property type="molecule type" value="Genomic_DNA"/>
</dbReference>